<dbReference type="Proteomes" id="UP000243542">
    <property type="component" value="Unassembled WGS sequence"/>
</dbReference>
<keyword evidence="2" id="KW-1185">Reference proteome</keyword>
<gene>
    <name evidence="1" type="ORF">ATK36_3889</name>
</gene>
<accession>A0A2A9FE56</accession>
<proteinExistence type="predicted"/>
<evidence type="ECO:0000313" key="1">
    <source>
        <dbReference type="EMBL" id="PFG48780.1"/>
    </source>
</evidence>
<reference evidence="1 2" key="1">
    <citation type="submission" date="2017-10" db="EMBL/GenBank/DDBJ databases">
        <title>Sequencing the genomes of 1000 actinobacteria strains.</title>
        <authorList>
            <person name="Klenk H.-P."/>
        </authorList>
    </citation>
    <scope>NUCLEOTIDE SEQUENCE [LARGE SCALE GENOMIC DNA]</scope>
    <source>
        <strain evidence="1 2">DSM 46092</strain>
    </source>
</reference>
<evidence type="ECO:0000313" key="2">
    <source>
        <dbReference type="Proteomes" id="UP000243542"/>
    </source>
</evidence>
<comment type="caution">
    <text evidence="1">The sequence shown here is derived from an EMBL/GenBank/DDBJ whole genome shotgun (WGS) entry which is preliminary data.</text>
</comment>
<protein>
    <submittedName>
        <fullName evidence="1">Uncharacterized protein</fullName>
    </submittedName>
</protein>
<sequence>MTKAIAPITQRSPLGLVMDALPLSLTTRLCR</sequence>
<dbReference type="AlphaFoldDB" id="A0A2A9FE56"/>
<name>A0A2A9FE56_9PSEU</name>
<organism evidence="1 2">
    <name type="scientific">Amycolatopsis sulphurea</name>
    <dbReference type="NCBI Taxonomy" id="76022"/>
    <lineage>
        <taxon>Bacteria</taxon>
        <taxon>Bacillati</taxon>
        <taxon>Actinomycetota</taxon>
        <taxon>Actinomycetes</taxon>
        <taxon>Pseudonocardiales</taxon>
        <taxon>Pseudonocardiaceae</taxon>
        <taxon>Amycolatopsis</taxon>
    </lineage>
</organism>
<dbReference type="EMBL" id="PDJK01000002">
    <property type="protein sequence ID" value="PFG48780.1"/>
    <property type="molecule type" value="Genomic_DNA"/>
</dbReference>